<reference evidence="1" key="1">
    <citation type="submission" date="2022-03" db="EMBL/GenBank/DDBJ databases">
        <authorList>
            <person name="Sayadi A."/>
        </authorList>
    </citation>
    <scope>NUCLEOTIDE SEQUENCE</scope>
</reference>
<evidence type="ECO:0000313" key="1">
    <source>
        <dbReference type="EMBL" id="CAH2004267.1"/>
    </source>
</evidence>
<gene>
    <name evidence="1" type="ORF">ACAOBT_LOCUS27900</name>
</gene>
<proteinExistence type="predicted"/>
<dbReference type="AlphaFoldDB" id="A0A9P0M0N8"/>
<organism evidence="1 2">
    <name type="scientific">Acanthoscelides obtectus</name>
    <name type="common">Bean weevil</name>
    <name type="synonym">Bruchus obtectus</name>
    <dbReference type="NCBI Taxonomy" id="200917"/>
    <lineage>
        <taxon>Eukaryota</taxon>
        <taxon>Metazoa</taxon>
        <taxon>Ecdysozoa</taxon>
        <taxon>Arthropoda</taxon>
        <taxon>Hexapoda</taxon>
        <taxon>Insecta</taxon>
        <taxon>Pterygota</taxon>
        <taxon>Neoptera</taxon>
        <taxon>Endopterygota</taxon>
        <taxon>Coleoptera</taxon>
        <taxon>Polyphaga</taxon>
        <taxon>Cucujiformia</taxon>
        <taxon>Chrysomeloidea</taxon>
        <taxon>Chrysomelidae</taxon>
        <taxon>Bruchinae</taxon>
        <taxon>Bruchini</taxon>
        <taxon>Acanthoscelides</taxon>
    </lineage>
</organism>
<dbReference type="Proteomes" id="UP001152888">
    <property type="component" value="Unassembled WGS sequence"/>
</dbReference>
<keyword evidence="2" id="KW-1185">Reference proteome</keyword>
<comment type="caution">
    <text evidence="1">The sequence shown here is derived from an EMBL/GenBank/DDBJ whole genome shotgun (WGS) entry which is preliminary data.</text>
</comment>
<accession>A0A9P0M0N8</accession>
<name>A0A9P0M0N8_ACAOB</name>
<evidence type="ECO:0000313" key="2">
    <source>
        <dbReference type="Proteomes" id="UP001152888"/>
    </source>
</evidence>
<sequence length="140" mass="16232">MNLNLNLNMNMNLNLTIHFTLIKYSRSIKQQKLCKHKKALTVYRVVSEAVITRSSNTGIKKRKLKQRTETNNMALQHSLSHEKALSNRIYTNKKSKETVKIQEKVCHCVWSPPKMGELITANHFCKIPMGFMCRLKKGCK</sequence>
<protein>
    <submittedName>
        <fullName evidence="1">Uncharacterized protein</fullName>
    </submittedName>
</protein>
<dbReference type="EMBL" id="CAKOFQ010007582">
    <property type="protein sequence ID" value="CAH2004267.1"/>
    <property type="molecule type" value="Genomic_DNA"/>
</dbReference>